<sequence>MNFLDLLALHSLQINLWEQGISESFQVYGSLATFSSIRLLRKPRNLPLISLQRMLARGPLQRAAVVGVVVVADAGGV</sequence>
<dbReference type="RefSeq" id="XP_027619982.1">
    <property type="nucleotide sequence ID" value="XM_027764181.1"/>
</dbReference>
<reference evidence="1 2" key="1">
    <citation type="journal article" date="2018" name="Sci. Rep.">
        <title>Genome sequence of the cauliflower mushroom Sparassis crispa (Hanabiratake) and its association with beneficial usage.</title>
        <authorList>
            <person name="Kiyama R."/>
            <person name="Furutani Y."/>
            <person name="Kawaguchi K."/>
            <person name="Nakanishi T."/>
        </authorList>
    </citation>
    <scope>NUCLEOTIDE SEQUENCE [LARGE SCALE GENOMIC DNA]</scope>
</reference>
<proteinExistence type="predicted"/>
<evidence type="ECO:0000313" key="2">
    <source>
        <dbReference type="Proteomes" id="UP000287166"/>
    </source>
</evidence>
<protein>
    <submittedName>
        <fullName evidence="1">Uncharacterized protein</fullName>
    </submittedName>
</protein>
<organism evidence="1 2">
    <name type="scientific">Sparassis crispa</name>
    <dbReference type="NCBI Taxonomy" id="139825"/>
    <lineage>
        <taxon>Eukaryota</taxon>
        <taxon>Fungi</taxon>
        <taxon>Dikarya</taxon>
        <taxon>Basidiomycota</taxon>
        <taxon>Agaricomycotina</taxon>
        <taxon>Agaricomycetes</taxon>
        <taxon>Polyporales</taxon>
        <taxon>Sparassidaceae</taxon>
        <taxon>Sparassis</taxon>
    </lineage>
</organism>
<keyword evidence="2" id="KW-1185">Reference proteome</keyword>
<dbReference type="InParanoid" id="A0A401H3V7"/>
<comment type="caution">
    <text evidence="1">The sequence shown here is derived from an EMBL/GenBank/DDBJ whole genome shotgun (WGS) entry which is preliminary data.</text>
</comment>
<gene>
    <name evidence="1" type="ORF">SCP_1500720</name>
</gene>
<accession>A0A401H3V7</accession>
<dbReference type="GeneID" id="38785986"/>
<dbReference type="EMBL" id="BFAD01000015">
    <property type="protein sequence ID" value="GBE89069.1"/>
    <property type="molecule type" value="Genomic_DNA"/>
</dbReference>
<name>A0A401H3V7_9APHY</name>
<dbReference type="AlphaFoldDB" id="A0A401H3V7"/>
<evidence type="ECO:0000313" key="1">
    <source>
        <dbReference type="EMBL" id="GBE89069.1"/>
    </source>
</evidence>
<dbReference type="Proteomes" id="UP000287166">
    <property type="component" value="Unassembled WGS sequence"/>
</dbReference>